<dbReference type="InterPro" id="IPR041489">
    <property type="entry name" value="PDZ_6"/>
</dbReference>
<evidence type="ECO:0000256" key="9">
    <source>
        <dbReference type="ARBA" id="ARBA00023049"/>
    </source>
</evidence>
<evidence type="ECO:0000256" key="7">
    <source>
        <dbReference type="ARBA" id="ARBA00022833"/>
    </source>
</evidence>
<dbReference type="Pfam" id="PF17820">
    <property type="entry name" value="PDZ_6"/>
    <property type="match status" value="2"/>
</dbReference>
<feature type="transmembrane region" description="Helical" evidence="11">
    <location>
        <begin position="93"/>
        <end position="114"/>
    </location>
</feature>
<accession>A0A1S1WU50</accession>
<comment type="subcellular location">
    <subcellularLocation>
        <location evidence="2">Membrane</location>
        <topology evidence="2">Multi-pass membrane protein</topology>
    </subcellularLocation>
</comment>
<evidence type="ECO:0000259" key="12">
    <source>
        <dbReference type="PROSITE" id="PS50106"/>
    </source>
</evidence>
<dbReference type="OrthoDB" id="9782003at2"/>
<dbReference type="NCBIfam" id="TIGR00054">
    <property type="entry name" value="RIP metalloprotease RseP"/>
    <property type="match status" value="1"/>
</dbReference>
<dbReference type="EC" id="3.4.24.-" evidence="11"/>
<keyword evidence="9 11" id="KW-0482">Metalloprotease</keyword>
<dbReference type="CDD" id="cd06163">
    <property type="entry name" value="S2P-M50_PDZ_RseP-like"/>
    <property type="match status" value="2"/>
</dbReference>
<keyword evidence="11" id="KW-0479">Metal-binding</keyword>
<dbReference type="CDD" id="cd23081">
    <property type="entry name" value="cpPDZ_EcRseP-like"/>
    <property type="match status" value="1"/>
</dbReference>
<dbReference type="GO" id="GO:0016020">
    <property type="term" value="C:membrane"/>
    <property type="evidence" value="ECO:0007669"/>
    <property type="project" value="UniProtKB-SubCell"/>
</dbReference>
<dbReference type="PANTHER" id="PTHR42837:SF2">
    <property type="entry name" value="MEMBRANE METALLOPROTEASE ARASP2, CHLOROPLASTIC-RELATED"/>
    <property type="match status" value="1"/>
</dbReference>
<evidence type="ECO:0000256" key="6">
    <source>
        <dbReference type="ARBA" id="ARBA00022801"/>
    </source>
</evidence>
<evidence type="ECO:0000256" key="10">
    <source>
        <dbReference type="ARBA" id="ARBA00023136"/>
    </source>
</evidence>
<dbReference type="InterPro" id="IPR036034">
    <property type="entry name" value="PDZ_sf"/>
</dbReference>
<dbReference type="PROSITE" id="PS50106">
    <property type="entry name" value="PDZ"/>
    <property type="match status" value="1"/>
</dbReference>
<dbReference type="InterPro" id="IPR004387">
    <property type="entry name" value="Pept_M50_Zn"/>
</dbReference>
<dbReference type="SUPFAM" id="SSF50156">
    <property type="entry name" value="PDZ domain-like"/>
    <property type="match status" value="2"/>
</dbReference>
<evidence type="ECO:0000256" key="4">
    <source>
        <dbReference type="ARBA" id="ARBA00022670"/>
    </source>
</evidence>
<comment type="cofactor">
    <cofactor evidence="1 11">
        <name>Zn(2+)</name>
        <dbReference type="ChEBI" id="CHEBI:29105"/>
    </cofactor>
</comment>
<reference evidence="13 14" key="1">
    <citation type="submission" date="2016-09" db="EMBL/GenBank/DDBJ databases">
        <title>Chromobacterium muskegensis sp. nov., an insecticidal bacterium isolated from Sphagnum bogs.</title>
        <authorList>
            <person name="Sparks M.E."/>
            <person name="Blackburn M.B."/>
            <person name="Gundersen-Rindal D.E."/>
            <person name="Mitchell A."/>
            <person name="Farrar R."/>
            <person name="Kuhar D."/>
        </authorList>
    </citation>
    <scope>NUCLEOTIDE SEQUENCE [LARGE SCALE GENOMIC DNA]</scope>
    <source>
        <strain evidence="13 14">37-2</strain>
    </source>
</reference>
<keyword evidence="5 11" id="KW-0812">Transmembrane</keyword>
<dbReference type="Gene3D" id="2.30.42.10">
    <property type="match status" value="2"/>
</dbReference>
<keyword evidence="10 11" id="KW-0472">Membrane</keyword>
<dbReference type="EMBL" id="MKCS01000003">
    <property type="protein sequence ID" value="OHX10723.1"/>
    <property type="molecule type" value="Genomic_DNA"/>
</dbReference>
<protein>
    <recommendedName>
        <fullName evidence="11">Zinc metalloprotease</fullName>
        <ecNumber evidence="11">3.4.24.-</ecNumber>
    </recommendedName>
</protein>
<evidence type="ECO:0000313" key="13">
    <source>
        <dbReference type="EMBL" id="OHX10723.1"/>
    </source>
</evidence>
<dbReference type="SMART" id="SM00228">
    <property type="entry name" value="PDZ"/>
    <property type="match status" value="2"/>
</dbReference>
<gene>
    <name evidence="13" type="ORF">BI347_19590</name>
</gene>
<dbReference type="Proteomes" id="UP000180088">
    <property type="component" value="Unassembled WGS sequence"/>
</dbReference>
<evidence type="ECO:0000256" key="2">
    <source>
        <dbReference type="ARBA" id="ARBA00004141"/>
    </source>
</evidence>
<proteinExistence type="inferred from homology"/>
<comment type="caution">
    <text evidence="13">The sequence shown here is derived from an EMBL/GenBank/DDBJ whole genome shotgun (WGS) entry which is preliminary data.</text>
</comment>
<keyword evidence="8 11" id="KW-1133">Transmembrane helix</keyword>
<dbReference type="InterPro" id="IPR008915">
    <property type="entry name" value="Peptidase_M50"/>
</dbReference>
<dbReference type="PANTHER" id="PTHR42837">
    <property type="entry name" value="REGULATOR OF SIGMA-E PROTEASE RSEP"/>
    <property type="match status" value="1"/>
</dbReference>
<keyword evidence="7 11" id="KW-0862">Zinc</keyword>
<comment type="similarity">
    <text evidence="3 11">Belongs to the peptidase M50B family.</text>
</comment>
<dbReference type="AlphaFoldDB" id="A0A1S1WU50"/>
<organism evidence="13 14">
    <name type="scientific">Chromobacterium sphagni</name>
    <dbReference type="NCBI Taxonomy" id="1903179"/>
    <lineage>
        <taxon>Bacteria</taxon>
        <taxon>Pseudomonadati</taxon>
        <taxon>Pseudomonadota</taxon>
        <taxon>Betaproteobacteria</taxon>
        <taxon>Neisseriales</taxon>
        <taxon>Chromobacteriaceae</taxon>
        <taxon>Chromobacterium</taxon>
    </lineage>
</organism>
<dbReference type="InterPro" id="IPR001478">
    <property type="entry name" value="PDZ"/>
</dbReference>
<evidence type="ECO:0000256" key="5">
    <source>
        <dbReference type="ARBA" id="ARBA00022692"/>
    </source>
</evidence>
<evidence type="ECO:0000256" key="11">
    <source>
        <dbReference type="RuleBase" id="RU362031"/>
    </source>
</evidence>
<evidence type="ECO:0000256" key="1">
    <source>
        <dbReference type="ARBA" id="ARBA00001947"/>
    </source>
</evidence>
<dbReference type="GO" id="GO:0006508">
    <property type="term" value="P:proteolysis"/>
    <property type="evidence" value="ECO:0007669"/>
    <property type="project" value="UniProtKB-KW"/>
</dbReference>
<feature type="transmembrane region" description="Helical" evidence="11">
    <location>
        <begin position="424"/>
        <end position="441"/>
    </location>
</feature>
<dbReference type="Pfam" id="PF02163">
    <property type="entry name" value="Peptidase_M50"/>
    <property type="match status" value="1"/>
</dbReference>
<dbReference type="RefSeq" id="WP_071116826.1">
    <property type="nucleotide sequence ID" value="NZ_MKCS01000003.1"/>
</dbReference>
<sequence length="447" mass="47951">MLTLMAFLLAIGLLVTFHELGHYWVAKLCGVKVLRFSLGFGSPLFRFRPRETEWVLCPIPLGGYVKMLDEREGPVAPSERGRAFNNQHVLKRMAIVVAGPLANLLLAVLLYWGVIAQGVPQLRPLVGTVIAQTPAASAGFQAGDRILSVAGQPVSNWQDIRLAMVGAAMSGGVVPVQVQTSSGAGAARQIDAGRFGDKAMLALQQGDPGLSPARFLPVLGALEENSVAARAGLKAGDKLLAVNGVALRSWEEWVQIVRNSPGKDLALRIERKGQALEVKLRPLAVAQDDEVVGRIGVGPMPDRAWNDKLSFTLHYDALGAFWAAWVKTGDTAWMSVKFLGNMLIGHASLDNLSGPLTIANVAGQTAREGLTPYLEFLALISVSIGILNLLPIPVLDGGHLMYYVAELVRGKPVSERVQLLGQKIGFILLASLMAFAMLNDFSRLFGG</sequence>
<dbReference type="STRING" id="1903179.BI347_19590"/>
<keyword evidence="4" id="KW-0645">Protease</keyword>
<dbReference type="GO" id="GO:0004222">
    <property type="term" value="F:metalloendopeptidase activity"/>
    <property type="evidence" value="ECO:0007669"/>
    <property type="project" value="InterPro"/>
</dbReference>
<keyword evidence="6 11" id="KW-0378">Hydrolase</keyword>
<dbReference type="GO" id="GO:0046872">
    <property type="term" value="F:metal ion binding"/>
    <property type="evidence" value="ECO:0007669"/>
    <property type="project" value="UniProtKB-KW"/>
</dbReference>
<evidence type="ECO:0000256" key="3">
    <source>
        <dbReference type="ARBA" id="ARBA00007931"/>
    </source>
</evidence>
<evidence type="ECO:0000256" key="8">
    <source>
        <dbReference type="ARBA" id="ARBA00022989"/>
    </source>
</evidence>
<feature type="domain" description="PDZ" evidence="12">
    <location>
        <begin position="218"/>
        <end position="263"/>
    </location>
</feature>
<feature type="transmembrane region" description="Helical" evidence="11">
    <location>
        <begin position="376"/>
        <end position="404"/>
    </location>
</feature>
<name>A0A1S1WU50_9NEIS</name>
<evidence type="ECO:0000313" key="14">
    <source>
        <dbReference type="Proteomes" id="UP000180088"/>
    </source>
</evidence>